<dbReference type="OrthoDB" id="9804491at2"/>
<dbReference type="STRING" id="1562970.ING2E5B_0663"/>
<dbReference type="Proteomes" id="UP000032417">
    <property type="component" value="Chromosome 1"/>
</dbReference>
<dbReference type="GO" id="GO:0003677">
    <property type="term" value="F:DNA binding"/>
    <property type="evidence" value="ECO:0007669"/>
    <property type="project" value="InterPro"/>
</dbReference>
<evidence type="ECO:0000313" key="3">
    <source>
        <dbReference type="Proteomes" id="UP000032417"/>
    </source>
</evidence>
<evidence type="ECO:0000313" key="2">
    <source>
        <dbReference type="EMBL" id="CEA15430.1"/>
    </source>
</evidence>
<proteinExistence type="predicted"/>
<gene>
    <name evidence="2" type="ORF">ING2E5B_0663</name>
</gene>
<feature type="domain" description="Antitoxin SocA-like Panacea" evidence="1">
    <location>
        <begin position="200"/>
        <end position="309"/>
    </location>
</feature>
<dbReference type="HOGENOM" id="CLU_069064_0_0_10"/>
<organism evidence="2 3">
    <name type="scientific">Fermentimonas caenicola</name>
    <dbReference type="NCBI Taxonomy" id="1562970"/>
    <lineage>
        <taxon>Bacteria</taxon>
        <taxon>Pseudomonadati</taxon>
        <taxon>Bacteroidota</taxon>
        <taxon>Bacteroidia</taxon>
        <taxon>Bacteroidales</taxon>
        <taxon>Dysgonomonadaceae</taxon>
        <taxon>Fermentimonas</taxon>
    </lineage>
</organism>
<dbReference type="AlphaFoldDB" id="A0A098BXQ4"/>
<dbReference type="Gene3D" id="1.10.260.40">
    <property type="entry name" value="lambda repressor-like DNA-binding domains"/>
    <property type="match status" value="1"/>
</dbReference>
<name>A0A098BXQ4_9BACT</name>
<dbReference type="InterPro" id="IPR010982">
    <property type="entry name" value="Lambda_DNA-bd_dom_sf"/>
</dbReference>
<dbReference type="SUPFAM" id="SSF47413">
    <property type="entry name" value="lambda repressor-like DNA-binding domains"/>
    <property type="match status" value="1"/>
</dbReference>
<accession>A0A098BXQ4</accession>
<keyword evidence="3" id="KW-1185">Reference proteome</keyword>
<protein>
    <submittedName>
        <fullName evidence="2">Helix-turn-helix domain-containing protein</fullName>
    </submittedName>
</protein>
<sequence>MISLITGKEMIVKKEWRKINYRKESFDVLFHTWHCVDSGENFEDENFSNINYEQVVNQYRERYNIPFPEDIKAIREQYNLPAIRMSQVLGLGENTYRQYEAGEMPSLANARLIQMAADPHKFLELLILSGLLDDKHFTTAISNAKKLIYKEDCLEDSFFKLLKSNKRRSRYTGYSIPNIKKLREMVLFFVSDKGCWKTKLNKLLFYADFSHYKLFNRSISGGQYCPIDMGPVPDNFNTLFETFVNEGVLDVNYQTFPDGGVGEKYIPLRNFDKSLFTEDEIETLKKVKKRLKDVSTQDVIKLSHQEKAWTEANENKTDPIDYTFAYDLTLF</sequence>
<dbReference type="Pfam" id="PF13274">
    <property type="entry name" value="SocA_Panacea"/>
    <property type="match status" value="1"/>
</dbReference>
<evidence type="ECO:0000259" key="1">
    <source>
        <dbReference type="Pfam" id="PF13274"/>
    </source>
</evidence>
<dbReference type="EMBL" id="LN515532">
    <property type="protein sequence ID" value="CEA15430.1"/>
    <property type="molecule type" value="Genomic_DNA"/>
</dbReference>
<dbReference type="PATRIC" id="fig|1562970.3.peg.662"/>
<dbReference type="InterPro" id="IPR025272">
    <property type="entry name" value="SocA_Panacea"/>
</dbReference>
<dbReference type="KEGG" id="pbt:ING2E5B_0663"/>
<reference evidence="2 3" key="1">
    <citation type="submission" date="2014-08" db="EMBL/GenBank/DDBJ databases">
        <authorList>
            <person name="Wibberg D."/>
        </authorList>
    </citation>
    <scope>NUCLEOTIDE SEQUENCE [LARGE SCALE GENOMIC DNA]</scope>
    <source>
        <strain evidence="3">ING2-E5B</strain>
    </source>
</reference>